<gene>
    <name evidence="5" type="ORF">CANARDRAFT_30003</name>
</gene>
<keyword evidence="6" id="KW-1185">Reference proteome</keyword>
<feature type="compositionally biased region" description="Basic and acidic residues" evidence="3">
    <location>
        <begin position="92"/>
        <end position="104"/>
    </location>
</feature>
<dbReference type="Pfam" id="PF02037">
    <property type="entry name" value="SAP"/>
    <property type="match status" value="1"/>
</dbReference>
<evidence type="ECO:0000313" key="6">
    <source>
        <dbReference type="Proteomes" id="UP000094801"/>
    </source>
</evidence>
<organism evidence="5 6">
    <name type="scientific">[Candida] arabinofermentans NRRL YB-2248</name>
    <dbReference type="NCBI Taxonomy" id="983967"/>
    <lineage>
        <taxon>Eukaryota</taxon>
        <taxon>Fungi</taxon>
        <taxon>Dikarya</taxon>
        <taxon>Ascomycota</taxon>
        <taxon>Saccharomycotina</taxon>
        <taxon>Pichiomycetes</taxon>
        <taxon>Pichiales</taxon>
        <taxon>Pichiaceae</taxon>
        <taxon>Ogataea</taxon>
        <taxon>Ogataea/Candida clade</taxon>
    </lineage>
</organism>
<dbReference type="InterPro" id="IPR003034">
    <property type="entry name" value="SAP_dom"/>
</dbReference>
<feature type="region of interest" description="Disordered" evidence="3">
    <location>
        <begin position="185"/>
        <end position="207"/>
    </location>
</feature>
<reference evidence="6" key="1">
    <citation type="submission" date="2016-04" db="EMBL/GenBank/DDBJ databases">
        <title>Comparative genomics of biotechnologically important yeasts.</title>
        <authorList>
            <consortium name="DOE Joint Genome Institute"/>
            <person name="Riley R."/>
            <person name="Haridas S."/>
            <person name="Wolfe K.H."/>
            <person name="Lopes M.R."/>
            <person name="Hittinger C.T."/>
            <person name="Goker M."/>
            <person name="Salamov A."/>
            <person name="Wisecaver J."/>
            <person name="Long T.M."/>
            <person name="Aerts A.L."/>
            <person name="Barry K."/>
            <person name="Choi C."/>
            <person name="Clum A."/>
            <person name="Coughlan A.Y."/>
            <person name="Deshpande S."/>
            <person name="Douglass A.P."/>
            <person name="Hanson S.J."/>
            <person name="Klenk H.-P."/>
            <person name="Labutti K."/>
            <person name="Lapidus A."/>
            <person name="Lindquist E."/>
            <person name="Lipzen A."/>
            <person name="Meier-Kolthoff J.P."/>
            <person name="Ohm R.A."/>
            <person name="Otillar R.P."/>
            <person name="Pangilinan J."/>
            <person name="Peng Y."/>
            <person name="Rokas A."/>
            <person name="Rosa C.A."/>
            <person name="Scheuner C."/>
            <person name="Sibirny A.A."/>
            <person name="Slot J.C."/>
            <person name="Stielow J.B."/>
            <person name="Sun H."/>
            <person name="Kurtzman C.P."/>
            <person name="Blackwell M."/>
            <person name="Grigoriev I.V."/>
            <person name="Jeffries T.W."/>
        </authorList>
    </citation>
    <scope>NUCLEOTIDE SEQUENCE [LARGE SCALE GENOMIC DNA]</scope>
    <source>
        <strain evidence="6">NRRL YB-2248</strain>
    </source>
</reference>
<protein>
    <recommendedName>
        <fullName evidence="4">SAP domain-containing protein</fullName>
    </recommendedName>
</protein>
<feature type="compositionally biased region" description="Basic residues" evidence="3">
    <location>
        <begin position="189"/>
        <end position="207"/>
    </location>
</feature>
<dbReference type="Pfam" id="PF18592">
    <property type="entry name" value="Tho1_MOS11_C"/>
    <property type="match status" value="1"/>
</dbReference>
<evidence type="ECO:0000256" key="2">
    <source>
        <dbReference type="ARBA" id="ARBA00046328"/>
    </source>
</evidence>
<name>A0A1E4SVB2_9ASCO</name>
<dbReference type="InterPro" id="IPR040746">
    <property type="entry name" value="THO1_MOS11_C"/>
</dbReference>
<dbReference type="OrthoDB" id="445357at2759"/>
<dbReference type="AlphaFoldDB" id="A0A1E4SVB2"/>
<evidence type="ECO:0000313" key="5">
    <source>
        <dbReference type="EMBL" id="ODV83377.1"/>
    </source>
</evidence>
<accession>A0A1E4SVB2</accession>
<proteinExistence type="inferred from homology"/>
<feature type="region of interest" description="Disordered" evidence="3">
    <location>
        <begin position="37"/>
        <end position="121"/>
    </location>
</feature>
<feature type="compositionally biased region" description="Acidic residues" evidence="3">
    <location>
        <begin position="37"/>
        <end position="50"/>
    </location>
</feature>
<dbReference type="GO" id="GO:0005634">
    <property type="term" value="C:nucleus"/>
    <property type="evidence" value="ECO:0007669"/>
    <property type="project" value="TreeGrafter"/>
</dbReference>
<dbReference type="SUPFAM" id="SSF68906">
    <property type="entry name" value="SAP domain"/>
    <property type="match status" value="1"/>
</dbReference>
<dbReference type="GO" id="GO:0016973">
    <property type="term" value="P:poly(A)+ mRNA export from nucleus"/>
    <property type="evidence" value="ECO:0007669"/>
    <property type="project" value="TreeGrafter"/>
</dbReference>
<dbReference type="EMBL" id="KV453864">
    <property type="protein sequence ID" value="ODV83377.1"/>
    <property type="molecule type" value="Genomic_DNA"/>
</dbReference>
<feature type="domain" description="SAP" evidence="4">
    <location>
        <begin position="4"/>
        <end position="38"/>
    </location>
</feature>
<dbReference type="InterPro" id="IPR052240">
    <property type="entry name" value="SAP_domain_ribonucleoprotein"/>
</dbReference>
<evidence type="ECO:0000256" key="1">
    <source>
        <dbReference type="ARBA" id="ARBA00022553"/>
    </source>
</evidence>
<dbReference type="PANTHER" id="PTHR46551:SF1">
    <property type="entry name" value="SAP DOMAIN-CONTAINING RIBONUCLEOPROTEIN"/>
    <property type="match status" value="1"/>
</dbReference>
<comment type="similarity">
    <text evidence="2">Belongs to the SAP domain-containing ribonucleoprotein family.</text>
</comment>
<dbReference type="SMART" id="SM00513">
    <property type="entry name" value="SAP"/>
    <property type="match status" value="1"/>
</dbReference>
<evidence type="ECO:0000259" key="4">
    <source>
        <dbReference type="PROSITE" id="PS50800"/>
    </source>
</evidence>
<evidence type="ECO:0000256" key="3">
    <source>
        <dbReference type="SAM" id="MobiDB-lite"/>
    </source>
</evidence>
<dbReference type="PROSITE" id="PS50800">
    <property type="entry name" value="SAP"/>
    <property type="match status" value="1"/>
</dbReference>
<keyword evidence="1" id="KW-0597">Phosphoprotein</keyword>
<sequence length="207" mass="22714">MSSYASQTVTQLKDILKSRGLPINGVKADLIVRLEESDQIDAELDDEEDTAITTTTTTAPVEAETAKEEESAPATTTTEEHKEESVAAPVAETDKAADESKTTESVEPEAPATTTQEPKKTITLEELKAAAIDFLTKKIARAKKFGNESELPGLEGSLKRIEKFGISFESSLAKELGYGTVETKEKFVRKPGHFKNKNKNKNRNNRR</sequence>
<dbReference type="Gene3D" id="1.10.720.30">
    <property type="entry name" value="SAP domain"/>
    <property type="match status" value="1"/>
</dbReference>
<feature type="compositionally biased region" description="Low complexity" evidence="3">
    <location>
        <begin position="51"/>
        <end position="63"/>
    </location>
</feature>
<dbReference type="PANTHER" id="PTHR46551">
    <property type="entry name" value="SAP DOMAIN-CONTAINING RIBONUCLEOPROTEIN"/>
    <property type="match status" value="1"/>
</dbReference>
<dbReference type="STRING" id="983967.A0A1E4SVB2"/>
<dbReference type="Proteomes" id="UP000094801">
    <property type="component" value="Unassembled WGS sequence"/>
</dbReference>
<dbReference type="InterPro" id="IPR036361">
    <property type="entry name" value="SAP_dom_sf"/>
</dbReference>